<organism evidence="2 3">
    <name type="scientific">Parapusillimonas granuli</name>
    <dbReference type="NCBI Taxonomy" id="380911"/>
    <lineage>
        <taxon>Bacteria</taxon>
        <taxon>Pseudomonadati</taxon>
        <taxon>Pseudomonadota</taxon>
        <taxon>Betaproteobacteria</taxon>
        <taxon>Burkholderiales</taxon>
        <taxon>Alcaligenaceae</taxon>
        <taxon>Parapusillimonas</taxon>
    </lineage>
</organism>
<name>A0A853G775_9BURK</name>
<sequence>MATKPTAKKQPFVIEPLNWVAPSVARDESDERKETTEKPAQKQEDQE</sequence>
<accession>A0A853G775</accession>
<proteinExistence type="predicted"/>
<dbReference type="EMBL" id="JACCEM010000007">
    <property type="protein sequence ID" value="NYT50511.1"/>
    <property type="molecule type" value="Genomic_DNA"/>
</dbReference>
<evidence type="ECO:0000256" key="1">
    <source>
        <dbReference type="SAM" id="MobiDB-lite"/>
    </source>
</evidence>
<protein>
    <submittedName>
        <fullName evidence="2">Uncharacterized protein</fullName>
    </submittedName>
</protein>
<dbReference type="AlphaFoldDB" id="A0A853G775"/>
<gene>
    <name evidence="2" type="ORF">H0A72_14420</name>
</gene>
<reference evidence="2 3" key="1">
    <citation type="submission" date="2020-07" db="EMBL/GenBank/DDBJ databases">
        <title>Taxonomic revisions and descriptions of new bacterial species based on genomic comparisons in the high-G+C-content subgroup of the family Alcaligenaceae.</title>
        <authorList>
            <person name="Szabo A."/>
            <person name="Felfoldi T."/>
        </authorList>
    </citation>
    <scope>NUCLEOTIDE SEQUENCE [LARGE SCALE GENOMIC DNA]</scope>
    <source>
        <strain evidence="2 3">LMG 24012</strain>
    </source>
</reference>
<dbReference type="RefSeq" id="WP_180156514.1">
    <property type="nucleotide sequence ID" value="NZ_JACCEM010000007.1"/>
</dbReference>
<evidence type="ECO:0000313" key="3">
    <source>
        <dbReference type="Proteomes" id="UP000559809"/>
    </source>
</evidence>
<evidence type="ECO:0000313" key="2">
    <source>
        <dbReference type="EMBL" id="NYT50511.1"/>
    </source>
</evidence>
<keyword evidence="3" id="KW-1185">Reference proteome</keyword>
<feature type="compositionally biased region" description="Basic and acidic residues" evidence="1">
    <location>
        <begin position="25"/>
        <end position="47"/>
    </location>
</feature>
<feature type="region of interest" description="Disordered" evidence="1">
    <location>
        <begin position="19"/>
        <end position="47"/>
    </location>
</feature>
<comment type="caution">
    <text evidence="2">The sequence shown here is derived from an EMBL/GenBank/DDBJ whole genome shotgun (WGS) entry which is preliminary data.</text>
</comment>
<dbReference type="Proteomes" id="UP000559809">
    <property type="component" value="Unassembled WGS sequence"/>
</dbReference>